<gene>
    <name evidence="1" type="ORF">L3X38_000309</name>
</gene>
<dbReference type="EMBL" id="JAJFAZ020000056">
    <property type="protein sequence ID" value="KAI5311250.1"/>
    <property type="molecule type" value="Genomic_DNA"/>
</dbReference>
<name>A0AAD4UPD5_PRUDU</name>
<organism evidence="1 2">
    <name type="scientific">Prunus dulcis</name>
    <name type="common">Almond</name>
    <name type="synonym">Amygdalus dulcis</name>
    <dbReference type="NCBI Taxonomy" id="3755"/>
    <lineage>
        <taxon>Eukaryota</taxon>
        <taxon>Viridiplantae</taxon>
        <taxon>Streptophyta</taxon>
        <taxon>Embryophyta</taxon>
        <taxon>Tracheophyta</taxon>
        <taxon>Spermatophyta</taxon>
        <taxon>Magnoliopsida</taxon>
        <taxon>eudicotyledons</taxon>
        <taxon>Gunneridae</taxon>
        <taxon>Pentapetalae</taxon>
        <taxon>rosids</taxon>
        <taxon>fabids</taxon>
        <taxon>Rosales</taxon>
        <taxon>Rosaceae</taxon>
        <taxon>Amygdaloideae</taxon>
        <taxon>Amygdaleae</taxon>
        <taxon>Prunus</taxon>
    </lineage>
</organism>
<evidence type="ECO:0000313" key="1">
    <source>
        <dbReference type="EMBL" id="KAI5311250.1"/>
    </source>
</evidence>
<proteinExistence type="predicted"/>
<comment type="caution">
    <text evidence="1">The sequence shown here is derived from an EMBL/GenBank/DDBJ whole genome shotgun (WGS) entry which is preliminary data.</text>
</comment>
<protein>
    <submittedName>
        <fullName evidence="1">Uncharacterized protein</fullName>
    </submittedName>
</protein>
<sequence>MHEKKARSSGMDEGYTIDHSVESGKLITLFSAPDYPQFQSTEERFGGTISIGKRDRFFINHKSLKYLFTQKELNLRQRKRLELIKDYDCTIDAKSNSSSE</sequence>
<evidence type="ECO:0000313" key="2">
    <source>
        <dbReference type="Proteomes" id="UP001054821"/>
    </source>
</evidence>
<dbReference type="Proteomes" id="UP001054821">
    <property type="component" value="Unassembled WGS sequence"/>
</dbReference>
<reference evidence="1 2" key="1">
    <citation type="journal article" date="2022" name="G3 (Bethesda)">
        <title>Whole-genome sequence and methylome profiling of the almond [Prunus dulcis (Mill.) D.A. Webb] cultivar 'Nonpareil'.</title>
        <authorList>
            <person name="D'Amico-Willman K.M."/>
            <person name="Ouma W.Z."/>
            <person name="Meulia T."/>
            <person name="Sideli G.M."/>
            <person name="Gradziel T.M."/>
            <person name="Fresnedo-Ramirez J."/>
        </authorList>
    </citation>
    <scope>NUCLEOTIDE SEQUENCE [LARGE SCALE GENOMIC DNA]</scope>
    <source>
        <strain evidence="1">Clone GOH B32 T37-40</strain>
    </source>
</reference>
<keyword evidence="2" id="KW-1185">Reference proteome</keyword>
<dbReference type="AlphaFoldDB" id="A0AAD4UPD5"/>
<accession>A0AAD4UPD5</accession>